<evidence type="ECO:0000313" key="1">
    <source>
        <dbReference type="EMBL" id="CAG8517265.1"/>
    </source>
</evidence>
<evidence type="ECO:0000313" key="2">
    <source>
        <dbReference type="Proteomes" id="UP000789342"/>
    </source>
</evidence>
<accession>A0A9N9A2I2</accession>
<organism evidence="1 2">
    <name type="scientific">Acaulospora morrowiae</name>
    <dbReference type="NCBI Taxonomy" id="94023"/>
    <lineage>
        <taxon>Eukaryota</taxon>
        <taxon>Fungi</taxon>
        <taxon>Fungi incertae sedis</taxon>
        <taxon>Mucoromycota</taxon>
        <taxon>Glomeromycotina</taxon>
        <taxon>Glomeromycetes</taxon>
        <taxon>Diversisporales</taxon>
        <taxon>Acaulosporaceae</taxon>
        <taxon>Acaulospora</taxon>
    </lineage>
</organism>
<reference evidence="1" key="1">
    <citation type="submission" date="2021-06" db="EMBL/GenBank/DDBJ databases">
        <authorList>
            <person name="Kallberg Y."/>
            <person name="Tangrot J."/>
            <person name="Rosling A."/>
        </authorList>
    </citation>
    <scope>NUCLEOTIDE SEQUENCE</scope>
    <source>
        <strain evidence="1">CL551</strain>
    </source>
</reference>
<protein>
    <submittedName>
        <fullName evidence="1">16386_t:CDS:1</fullName>
    </submittedName>
</protein>
<dbReference type="AlphaFoldDB" id="A0A9N9A2I2"/>
<dbReference type="Proteomes" id="UP000789342">
    <property type="component" value="Unassembled WGS sequence"/>
</dbReference>
<sequence length="70" mass="8269">MTKFFLNVLEEVKEETEKGQKQEIMKLILKKDERLAKIWEVVVTRKSKKEQSLMEVLNDITDSELNDNGE</sequence>
<comment type="caution">
    <text evidence="1">The sequence shown here is derived from an EMBL/GenBank/DDBJ whole genome shotgun (WGS) entry which is preliminary data.</text>
</comment>
<proteinExistence type="predicted"/>
<name>A0A9N9A2I2_9GLOM</name>
<dbReference type="EMBL" id="CAJVPV010002088">
    <property type="protein sequence ID" value="CAG8517265.1"/>
    <property type="molecule type" value="Genomic_DNA"/>
</dbReference>
<keyword evidence="2" id="KW-1185">Reference proteome</keyword>
<gene>
    <name evidence="1" type="ORF">AMORRO_LOCUS4026</name>
</gene>